<evidence type="ECO:0000256" key="1">
    <source>
        <dbReference type="SAM" id="MobiDB-lite"/>
    </source>
</evidence>
<dbReference type="EMBL" id="CP007034">
    <property type="protein sequence ID" value="AHF12328.1"/>
    <property type="molecule type" value="Genomic_DNA"/>
</dbReference>
<keyword evidence="2" id="KW-0472">Membrane</keyword>
<dbReference type="AlphaFoldDB" id="W0ES23"/>
<dbReference type="eggNOG" id="ENOG5032SCG">
    <property type="taxonomic scope" value="Bacteria"/>
</dbReference>
<keyword evidence="2" id="KW-0812">Transmembrane</keyword>
<reference evidence="3 4" key="1">
    <citation type="submission" date="2013-12" db="EMBL/GenBank/DDBJ databases">
        <authorList>
            <consortium name="DOE Joint Genome Institute"/>
            <person name="Eisen J."/>
            <person name="Huntemann M."/>
            <person name="Han J."/>
            <person name="Chen A."/>
            <person name="Kyrpides N."/>
            <person name="Mavromatis K."/>
            <person name="Markowitz V."/>
            <person name="Palaniappan K."/>
            <person name="Ivanova N."/>
            <person name="Schaumberg A."/>
            <person name="Pati A."/>
            <person name="Liolios K."/>
            <person name="Nordberg H.P."/>
            <person name="Cantor M.N."/>
            <person name="Hua S.X."/>
            <person name="Woyke T."/>
        </authorList>
    </citation>
    <scope>NUCLEOTIDE SEQUENCE [LARGE SCALE GENOMIC DNA]</scope>
    <source>
        <strain evidence="4">DSM 18177</strain>
    </source>
</reference>
<dbReference type="STRING" id="880074.BARVI_05555"/>
<keyword evidence="4" id="KW-1185">Reference proteome</keyword>
<dbReference type="HOGENOM" id="CLU_1755260_0_0_10"/>
<dbReference type="KEGG" id="bvs:BARVI_05555"/>
<gene>
    <name evidence="3" type="ORF">BARVI_05555</name>
</gene>
<feature type="compositionally biased region" description="Acidic residues" evidence="1">
    <location>
        <begin position="148"/>
        <end position="157"/>
    </location>
</feature>
<proteinExistence type="predicted"/>
<evidence type="ECO:0000256" key="2">
    <source>
        <dbReference type="SAM" id="Phobius"/>
    </source>
</evidence>
<dbReference type="GO" id="GO:0016020">
    <property type="term" value="C:membrane"/>
    <property type="evidence" value="ECO:0007669"/>
    <property type="project" value="UniProtKB-SubCell"/>
</dbReference>
<dbReference type="Proteomes" id="UP000018901">
    <property type="component" value="Chromosome"/>
</dbReference>
<dbReference type="OrthoDB" id="1097736at2"/>
<feature type="region of interest" description="Disordered" evidence="1">
    <location>
        <begin position="137"/>
        <end position="157"/>
    </location>
</feature>
<evidence type="ECO:0000313" key="3">
    <source>
        <dbReference type="EMBL" id="AHF12328.1"/>
    </source>
</evidence>
<name>W0ES23_9BACT</name>
<protein>
    <recommendedName>
        <fullName evidence="5">Holin</fullName>
    </recommendedName>
</protein>
<organism evidence="3 4">
    <name type="scientific">Barnesiella viscericola DSM 18177</name>
    <dbReference type="NCBI Taxonomy" id="880074"/>
    <lineage>
        <taxon>Bacteria</taxon>
        <taxon>Pseudomonadati</taxon>
        <taxon>Bacteroidota</taxon>
        <taxon>Bacteroidia</taxon>
        <taxon>Bacteroidales</taxon>
        <taxon>Barnesiellaceae</taxon>
        <taxon>Barnesiella</taxon>
    </lineage>
</organism>
<evidence type="ECO:0000313" key="4">
    <source>
        <dbReference type="Proteomes" id="UP000018901"/>
    </source>
</evidence>
<feature type="transmembrane region" description="Helical" evidence="2">
    <location>
        <begin position="91"/>
        <end position="114"/>
    </location>
</feature>
<dbReference type="RefSeq" id="WP_025278254.1">
    <property type="nucleotide sequence ID" value="NZ_CP007034.1"/>
</dbReference>
<accession>W0ES23</accession>
<keyword evidence="2" id="KW-1133">Transmembrane helix</keyword>
<evidence type="ECO:0008006" key="5">
    <source>
        <dbReference type="Google" id="ProtNLM"/>
    </source>
</evidence>
<sequence>MNERNVINGTLASYLAWAADFVSPIRWFLLAALALVLADLKFGIDAARHRGEVIRKSRAVRRSINKVIDYICWILVATSFGQAFGTPFGIPVLPAIVLLVVYGCEINSCFNNYFEAHGSRLRINIFKWFKSKSDIIVPDEPTGKQGGDEEPPPDTTN</sequence>
<dbReference type="GeneID" id="90528892"/>